<sequence>MRALRKHRDRSKLTRTASEAKLLTRRNTSRFKRCANALGAVTLMWFVGSAWSASAQEVVLPKAARVMTPAEIHALYHDRSWRWKAGAAYLLNEGRRFSAWVDGDTGKSWAEGRWMITETGQMCLDATWHSKAGQFPAMTCFSHRLDNGTIYQKREPDGSWYVFRHAQPRDEDEGKNLVRTDLVSAHISAVKTAIH</sequence>
<dbReference type="EMBL" id="QMBP01000001">
    <property type="protein sequence ID" value="RAZ92410.1"/>
    <property type="molecule type" value="Genomic_DNA"/>
</dbReference>
<dbReference type="AlphaFoldDB" id="A0A330HXX2"/>
<name>A0A330HXX2_9HYPH</name>
<dbReference type="InterPro" id="IPR009337">
    <property type="entry name" value="DUF995"/>
</dbReference>
<accession>A0A330HXX2</accession>
<dbReference type="Proteomes" id="UP000251558">
    <property type="component" value="Unassembled WGS sequence"/>
</dbReference>
<protein>
    <recommendedName>
        <fullName evidence="3">DUF995 domain-containing protein</fullName>
    </recommendedName>
</protein>
<reference evidence="2" key="1">
    <citation type="submission" date="2018-06" db="EMBL/GenBank/DDBJ databases">
        <authorList>
            <person name="Helene L.C."/>
            <person name="Dall'Agnol R."/>
            <person name="Delamuta J.R."/>
            <person name="Hungria M."/>
        </authorList>
    </citation>
    <scope>NUCLEOTIDE SEQUENCE [LARGE SCALE GENOMIC DNA]</scope>
    <source>
        <strain evidence="2">AC99b</strain>
    </source>
</reference>
<gene>
    <name evidence="1" type="ORF">DPM33_00405</name>
</gene>
<evidence type="ECO:0000313" key="2">
    <source>
        <dbReference type="Proteomes" id="UP000251558"/>
    </source>
</evidence>
<reference evidence="1 2" key="2">
    <citation type="submission" date="2018-07" db="EMBL/GenBank/DDBJ databases">
        <title>Diversity of Mesorhizobium strains in Brazil.</title>
        <authorList>
            <person name="Helene L.C.F."/>
            <person name="Dall'Agnol R."/>
            <person name="Delamuta J.R.M."/>
            <person name="Hungria M."/>
        </authorList>
    </citation>
    <scope>NUCLEOTIDE SEQUENCE [LARGE SCALE GENOMIC DNA]</scope>
    <source>
        <strain evidence="1 2">AC99b</strain>
    </source>
</reference>
<dbReference type="OrthoDB" id="8071960at2"/>
<comment type="caution">
    <text evidence="1">The sequence shown here is derived from an EMBL/GenBank/DDBJ whole genome shotgun (WGS) entry which is preliminary data.</text>
</comment>
<evidence type="ECO:0000313" key="1">
    <source>
        <dbReference type="EMBL" id="RAZ92410.1"/>
    </source>
</evidence>
<organism evidence="1 2">
    <name type="scientific">Mesorhizobium hawassense</name>
    <dbReference type="NCBI Taxonomy" id="1209954"/>
    <lineage>
        <taxon>Bacteria</taxon>
        <taxon>Pseudomonadati</taxon>
        <taxon>Pseudomonadota</taxon>
        <taxon>Alphaproteobacteria</taxon>
        <taxon>Hyphomicrobiales</taxon>
        <taxon>Phyllobacteriaceae</taxon>
        <taxon>Mesorhizobium</taxon>
    </lineage>
</organism>
<keyword evidence="2" id="KW-1185">Reference proteome</keyword>
<dbReference type="Pfam" id="PF06191">
    <property type="entry name" value="DUF995"/>
    <property type="match status" value="1"/>
</dbReference>
<proteinExistence type="predicted"/>
<evidence type="ECO:0008006" key="3">
    <source>
        <dbReference type="Google" id="ProtNLM"/>
    </source>
</evidence>